<comment type="caution">
    <text evidence="2">The sequence shown here is derived from an EMBL/GenBank/DDBJ whole genome shotgun (WGS) entry which is preliminary data.</text>
</comment>
<keyword evidence="3" id="KW-1185">Reference proteome</keyword>
<reference evidence="2 3" key="1">
    <citation type="submission" date="2020-08" db="EMBL/GenBank/DDBJ databases">
        <title>Genomic Encyclopedia of Type Strains, Phase IV (KMG-IV): sequencing the most valuable type-strain genomes for metagenomic binning, comparative biology and taxonomic classification.</title>
        <authorList>
            <person name="Goeker M."/>
        </authorList>
    </citation>
    <scope>NUCLEOTIDE SEQUENCE [LARGE SCALE GENOMIC DNA]</scope>
    <source>
        <strain evidence="2 3">DSM 26723</strain>
    </source>
</reference>
<dbReference type="EMBL" id="JACHHZ010000001">
    <property type="protein sequence ID" value="MBB6092380.1"/>
    <property type="molecule type" value="Genomic_DNA"/>
</dbReference>
<feature type="signal peptide" evidence="1">
    <location>
        <begin position="1"/>
        <end position="20"/>
    </location>
</feature>
<proteinExistence type="predicted"/>
<keyword evidence="1" id="KW-0732">Signal</keyword>
<accession>A0A841HJ94</accession>
<feature type="chain" id="PRO_5032472577" evidence="1">
    <location>
        <begin position="21"/>
        <end position="122"/>
    </location>
</feature>
<organism evidence="2 3">
    <name type="scientific">Povalibacter uvarum</name>
    <dbReference type="NCBI Taxonomy" id="732238"/>
    <lineage>
        <taxon>Bacteria</taxon>
        <taxon>Pseudomonadati</taxon>
        <taxon>Pseudomonadota</taxon>
        <taxon>Gammaproteobacteria</taxon>
        <taxon>Steroidobacterales</taxon>
        <taxon>Steroidobacteraceae</taxon>
        <taxon>Povalibacter</taxon>
    </lineage>
</organism>
<sequence length="122" mass="12548">MFQKLVIPACSLLVAASALAAEPPTASASVAAIATTPAPAATPAPKPKAANATDSGAKELSGMSILGNQEAPKALVIVPWKSSQLGDTLGIAKSLDDGRQPVDKEVFMRQLSYYEIRTGAKK</sequence>
<evidence type="ECO:0000256" key="1">
    <source>
        <dbReference type="SAM" id="SignalP"/>
    </source>
</evidence>
<gene>
    <name evidence="2" type="ORF">HNQ60_001226</name>
</gene>
<dbReference type="RefSeq" id="WP_184330100.1">
    <property type="nucleotide sequence ID" value="NZ_JACHHZ010000001.1"/>
</dbReference>
<evidence type="ECO:0000313" key="3">
    <source>
        <dbReference type="Proteomes" id="UP000588068"/>
    </source>
</evidence>
<evidence type="ECO:0000313" key="2">
    <source>
        <dbReference type="EMBL" id="MBB6092380.1"/>
    </source>
</evidence>
<name>A0A841HJ94_9GAMM</name>
<dbReference type="AlphaFoldDB" id="A0A841HJ94"/>
<dbReference type="Proteomes" id="UP000588068">
    <property type="component" value="Unassembled WGS sequence"/>
</dbReference>
<protein>
    <submittedName>
        <fullName evidence="2">3-oxoacyl-ACP reductase-like protein</fullName>
    </submittedName>
</protein>